<evidence type="ECO:0000313" key="1">
    <source>
        <dbReference type="EMBL" id="SVE18418.1"/>
    </source>
</evidence>
<sequence>MSLTIFPREFDARVNPKASPTVAPVKEAPSDSKVG</sequence>
<dbReference type="EMBL" id="UINC01199815">
    <property type="protein sequence ID" value="SVE18418.1"/>
    <property type="molecule type" value="Genomic_DNA"/>
</dbReference>
<organism evidence="1">
    <name type="scientific">marine metagenome</name>
    <dbReference type="NCBI Taxonomy" id="408172"/>
    <lineage>
        <taxon>unclassified sequences</taxon>
        <taxon>metagenomes</taxon>
        <taxon>ecological metagenomes</taxon>
    </lineage>
</organism>
<accession>A0A383BG49</accession>
<protein>
    <submittedName>
        <fullName evidence="1">Uncharacterized protein</fullName>
    </submittedName>
</protein>
<feature type="non-terminal residue" evidence="1">
    <location>
        <position position="35"/>
    </location>
</feature>
<reference evidence="1" key="1">
    <citation type="submission" date="2018-05" db="EMBL/GenBank/DDBJ databases">
        <authorList>
            <person name="Lanie J.A."/>
            <person name="Ng W.-L."/>
            <person name="Kazmierczak K.M."/>
            <person name="Andrzejewski T.M."/>
            <person name="Davidsen T.M."/>
            <person name="Wayne K.J."/>
            <person name="Tettelin H."/>
            <person name="Glass J.I."/>
            <person name="Rusch D."/>
            <person name="Podicherti R."/>
            <person name="Tsui H.-C.T."/>
            <person name="Winkler M.E."/>
        </authorList>
    </citation>
    <scope>NUCLEOTIDE SEQUENCE</scope>
</reference>
<name>A0A383BG49_9ZZZZ</name>
<proteinExistence type="predicted"/>
<dbReference type="AlphaFoldDB" id="A0A383BG49"/>
<gene>
    <name evidence="1" type="ORF">METZ01_LOCUS471272</name>
</gene>